<keyword evidence="3" id="KW-1185">Reference proteome</keyword>
<evidence type="ECO:0000313" key="2">
    <source>
        <dbReference type="EMBL" id="MPC55446.1"/>
    </source>
</evidence>
<feature type="region of interest" description="Disordered" evidence="1">
    <location>
        <begin position="1"/>
        <end position="21"/>
    </location>
</feature>
<dbReference type="EMBL" id="VSRR010013182">
    <property type="protein sequence ID" value="MPC55446.1"/>
    <property type="molecule type" value="Genomic_DNA"/>
</dbReference>
<reference evidence="2 3" key="1">
    <citation type="submission" date="2019-05" db="EMBL/GenBank/DDBJ databases">
        <title>Another draft genome of Portunus trituberculatus and its Hox gene families provides insights of decapod evolution.</title>
        <authorList>
            <person name="Jeong J.-H."/>
            <person name="Song I."/>
            <person name="Kim S."/>
            <person name="Choi T."/>
            <person name="Kim D."/>
            <person name="Ryu S."/>
            <person name="Kim W."/>
        </authorList>
    </citation>
    <scope>NUCLEOTIDE SEQUENCE [LARGE SCALE GENOMIC DNA]</scope>
    <source>
        <tissue evidence="2">Muscle</tissue>
    </source>
</reference>
<sequence length="74" mass="8408">MATPKTASEFPSGEETRNVPRSDCCFVGDPKYLDTSLNFFFIIFCNIHGLRSNFQSVKHHLSSTKPHLLFLTET</sequence>
<organism evidence="2 3">
    <name type="scientific">Portunus trituberculatus</name>
    <name type="common">Swimming crab</name>
    <name type="synonym">Neptunus trituberculatus</name>
    <dbReference type="NCBI Taxonomy" id="210409"/>
    <lineage>
        <taxon>Eukaryota</taxon>
        <taxon>Metazoa</taxon>
        <taxon>Ecdysozoa</taxon>
        <taxon>Arthropoda</taxon>
        <taxon>Crustacea</taxon>
        <taxon>Multicrustacea</taxon>
        <taxon>Malacostraca</taxon>
        <taxon>Eumalacostraca</taxon>
        <taxon>Eucarida</taxon>
        <taxon>Decapoda</taxon>
        <taxon>Pleocyemata</taxon>
        <taxon>Brachyura</taxon>
        <taxon>Eubrachyura</taxon>
        <taxon>Portunoidea</taxon>
        <taxon>Portunidae</taxon>
        <taxon>Portuninae</taxon>
        <taxon>Portunus</taxon>
    </lineage>
</organism>
<dbReference type="AlphaFoldDB" id="A0A5B7GD02"/>
<comment type="caution">
    <text evidence="2">The sequence shown here is derived from an EMBL/GenBank/DDBJ whole genome shotgun (WGS) entry which is preliminary data.</text>
</comment>
<evidence type="ECO:0000313" key="3">
    <source>
        <dbReference type="Proteomes" id="UP000324222"/>
    </source>
</evidence>
<evidence type="ECO:0000256" key="1">
    <source>
        <dbReference type="SAM" id="MobiDB-lite"/>
    </source>
</evidence>
<name>A0A5B7GD02_PORTR</name>
<accession>A0A5B7GD02</accession>
<dbReference type="Proteomes" id="UP000324222">
    <property type="component" value="Unassembled WGS sequence"/>
</dbReference>
<protein>
    <submittedName>
        <fullName evidence="2">Uncharacterized protein</fullName>
    </submittedName>
</protein>
<proteinExistence type="predicted"/>
<gene>
    <name evidence="2" type="ORF">E2C01_049381</name>
</gene>